<dbReference type="Gene3D" id="3.40.109.10">
    <property type="entry name" value="NADH Oxidase"/>
    <property type="match status" value="1"/>
</dbReference>
<dbReference type="EMBL" id="BAABIC010000002">
    <property type="protein sequence ID" value="GAA4677780.1"/>
    <property type="molecule type" value="Genomic_DNA"/>
</dbReference>
<sequence length="325" mass="35162">MSTQVDTALLERAVRLALRAPSVHNTQPWRWRLRRAEVELHADPARHLPGTDPDRRDLLISCGAALHHLRVALAGLGVAAEVDVLPDPEKSGHLATVRVVDGPPDRSAAALFGQIARRHTDRRRYSAEPVPAARLAALVDRARGFGVVAYPVTDPGVLQRMNEVLRLAAREQRHEPGYLAELLIWTHRYADAHDGVPRVAVPVRTGQWDVPHLQRFPSGTLAPGRDLGPDGGTLLVLATAEDDTASRLATGEATSAVLLHATRVGLATAPLSQAVELPLARKRLRAVLGTPDQPQIVIRLGLPLPEAPPLAPTPRRPLASVLLRP</sequence>
<organism evidence="1 2">
    <name type="scientific">Pseudonocardia yuanmonensis</name>
    <dbReference type="NCBI Taxonomy" id="1095914"/>
    <lineage>
        <taxon>Bacteria</taxon>
        <taxon>Bacillati</taxon>
        <taxon>Actinomycetota</taxon>
        <taxon>Actinomycetes</taxon>
        <taxon>Pseudonocardiales</taxon>
        <taxon>Pseudonocardiaceae</taxon>
        <taxon>Pseudonocardia</taxon>
    </lineage>
</organism>
<dbReference type="PANTHER" id="PTHR23026:SF123">
    <property type="entry name" value="NAD(P)H NITROREDUCTASE RV3131-RELATED"/>
    <property type="match status" value="1"/>
</dbReference>
<dbReference type="SUPFAM" id="SSF55469">
    <property type="entry name" value="FMN-dependent nitroreductase-like"/>
    <property type="match status" value="2"/>
</dbReference>
<dbReference type="InterPro" id="IPR000415">
    <property type="entry name" value="Nitroreductase-like"/>
</dbReference>
<dbReference type="RefSeq" id="WP_345378418.1">
    <property type="nucleotide sequence ID" value="NZ_BAABIC010000002.1"/>
</dbReference>
<keyword evidence="2" id="KW-1185">Reference proteome</keyword>
<protein>
    <submittedName>
        <fullName evidence="1">NAD(P)H nitroreductase</fullName>
    </submittedName>
</protein>
<gene>
    <name evidence="1" type="ORF">GCM10023215_08220</name>
</gene>
<name>A0ABP8W1H1_9PSEU</name>
<accession>A0ABP8W1H1</accession>
<dbReference type="PANTHER" id="PTHR23026">
    <property type="entry name" value="NADPH NITROREDUCTASE"/>
    <property type="match status" value="1"/>
</dbReference>
<evidence type="ECO:0000313" key="1">
    <source>
        <dbReference type="EMBL" id="GAA4677780.1"/>
    </source>
</evidence>
<dbReference type="InterPro" id="IPR050627">
    <property type="entry name" value="Nitroreductase/BluB"/>
</dbReference>
<reference evidence="2" key="1">
    <citation type="journal article" date="2019" name="Int. J. Syst. Evol. Microbiol.">
        <title>The Global Catalogue of Microorganisms (GCM) 10K type strain sequencing project: providing services to taxonomists for standard genome sequencing and annotation.</title>
        <authorList>
            <consortium name="The Broad Institute Genomics Platform"/>
            <consortium name="The Broad Institute Genome Sequencing Center for Infectious Disease"/>
            <person name="Wu L."/>
            <person name="Ma J."/>
        </authorList>
    </citation>
    <scope>NUCLEOTIDE SEQUENCE [LARGE SCALE GENOMIC DNA]</scope>
    <source>
        <strain evidence="2">JCM 18055</strain>
    </source>
</reference>
<dbReference type="Proteomes" id="UP001500325">
    <property type="component" value="Unassembled WGS sequence"/>
</dbReference>
<dbReference type="NCBIfam" id="NF047509">
    <property type="entry name" value="Rv3131_FMN_oxido"/>
    <property type="match status" value="1"/>
</dbReference>
<proteinExistence type="predicted"/>
<comment type="caution">
    <text evidence="1">The sequence shown here is derived from an EMBL/GenBank/DDBJ whole genome shotgun (WGS) entry which is preliminary data.</text>
</comment>
<evidence type="ECO:0000313" key="2">
    <source>
        <dbReference type="Proteomes" id="UP001500325"/>
    </source>
</evidence>